<dbReference type="InterPro" id="IPR023753">
    <property type="entry name" value="FAD/NAD-binding_dom"/>
</dbReference>
<evidence type="ECO:0000256" key="4">
    <source>
        <dbReference type="ARBA" id="ARBA00022630"/>
    </source>
</evidence>
<dbReference type="InterPro" id="IPR050260">
    <property type="entry name" value="FAD-bd_OxRdtase"/>
</dbReference>
<evidence type="ECO:0000256" key="2">
    <source>
        <dbReference type="ARBA" id="ARBA00008147"/>
    </source>
</evidence>
<organism evidence="9">
    <name type="scientific">Octopus bimaculoides</name>
    <name type="common">California two-spotted octopus</name>
    <dbReference type="NCBI Taxonomy" id="37653"/>
    <lineage>
        <taxon>Eukaryota</taxon>
        <taxon>Metazoa</taxon>
        <taxon>Spiralia</taxon>
        <taxon>Lophotrochozoa</taxon>
        <taxon>Mollusca</taxon>
        <taxon>Cephalopoda</taxon>
        <taxon>Coleoidea</taxon>
        <taxon>Octopodiformes</taxon>
        <taxon>Octopoda</taxon>
        <taxon>Incirrata</taxon>
        <taxon>Octopodidae</taxon>
        <taxon>Octopus</taxon>
    </lineage>
</organism>
<dbReference type="InterPro" id="IPR036291">
    <property type="entry name" value="NAD(P)-bd_dom_sf"/>
</dbReference>
<feature type="domain" description="FAD/NAD(P)-binding" evidence="7">
    <location>
        <begin position="288"/>
        <end position="371"/>
    </location>
</feature>
<dbReference type="STRING" id="37653.A0A0L8HP74"/>
<dbReference type="OrthoDB" id="202203at2759"/>
<dbReference type="GO" id="GO:0016491">
    <property type="term" value="F:oxidoreductase activity"/>
    <property type="evidence" value="ECO:0007669"/>
    <property type="project" value="UniProtKB-KW"/>
</dbReference>
<dbReference type="Gene3D" id="3.50.50.60">
    <property type="entry name" value="FAD/NAD(P)-binding domain"/>
    <property type="match status" value="3"/>
</dbReference>
<feature type="domain" description="NADH-rubredoxin oxidoreductase C-terminal" evidence="8">
    <location>
        <begin position="401"/>
        <end position="466"/>
    </location>
</feature>
<dbReference type="Pfam" id="PF07992">
    <property type="entry name" value="Pyr_redox_2"/>
    <property type="match status" value="2"/>
</dbReference>
<dbReference type="InterPro" id="IPR041575">
    <property type="entry name" value="Rubredoxin_C"/>
</dbReference>
<reference evidence="9" key="1">
    <citation type="submission" date="2015-07" db="EMBL/GenBank/DDBJ databases">
        <title>MeaNS - Measles Nucleotide Surveillance Program.</title>
        <authorList>
            <person name="Tran T."/>
            <person name="Druce J."/>
        </authorList>
    </citation>
    <scope>NUCLEOTIDE SEQUENCE</scope>
    <source>
        <strain evidence="9">UCB-OBI-ISO-001</strain>
        <tissue evidence="9">Gonad</tissue>
    </source>
</reference>
<evidence type="ECO:0000256" key="1">
    <source>
        <dbReference type="ARBA" id="ARBA00001974"/>
    </source>
</evidence>
<comment type="similarity">
    <text evidence="2">Belongs to the class-I pyridine nucleotide-disulfide oxidoreductase family. PYROXD1 subfamily.</text>
</comment>
<accession>A0A0L8HP74</accession>
<comment type="cofactor">
    <cofactor evidence="1">
        <name>FAD</name>
        <dbReference type="ChEBI" id="CHEBI:57692"/>
    </cofactor>
</comment>
<feature type="domain" description="FAD/NAD(P)-binding" evidence="7">
    <location>
        <begin position="7"/>
        <end position="161"/>
    </location>
</feature>
<dbReference type="PANTHER" id="PTHR43429">
    <property type="entry name" value="PYRIDINE NUCLEOTIDE-DISULFIDE OXIDOREDUCTASE DOMAIN-CONTAINING"/>
    <property type="match status" value="1"/>
</dbReference>
<gene>
    <name evidence="9" type="ORF">OCBIM_22009889mg</name>
</gene>
<sequence length="488" mass="53997">MNVSKAKYVVIGGGIAGVTCAETLSWLCPEETIILLSASSLVKAVTNFNQISKTLEVFDVEEKSFAEIETVNKNIVILHKEVVSLDSVEQNIKTADGSEISYEKLCICTGGKPKVIVDSPYVLGIRDTESVQTFQEKLSSARRVIIIGNGGIATEMVYEIEGCSVIWAIKDKSISSTFVDAGAGEFFLKKLNKKKEQKKPILKRMKYNISAADKASKSVLGGALGPDWSSNLVMSGVQAISHNVHVEFQVEVEKILSSDEFKESGKQETCSSFEDKDNVTTTDWPIYALLTNGKVYGCDFVVSATGVVPNTELLLQGNSFDRSEDGGIKVNSKMLTSVPNVFAAGDVCTPSWKLAEHWFQMRLWTQARQMGAYAAKCMVASENQEDIEMDFCFELFSHVTKFFNSKVILLGKFNAQGLGNNYELLLRVTEDEEYLKVVLSDNRMQGAVLIGETDMEETFENLILNQMDLTCFKENLLEPGIDVDDFFD</sequence>
<dbReference type="EMBL" id="KQ417621">
    <property type="protein sequence ID" value="KOF91041.1"/>
    <property type="molecule type" value="Genomic_DNA"/>
</dbReference>
<evidence type="ECO:0000313" key="9">
    <source>
        <dbReference type="EMBL" id="KOF91041.1"/>
    </source>
</evidence>
<dbReference type="InterPro" id="IPR016156">
    <property type="entry name" value="FAD/NAD-linked_Rdtase_dimer_sf"/>
</dbReference>
<proteinExistence type="inferred from homology"/>
<evidence type="ECO:0000259" key="8">
    <source>
        <dbReference type="Pfam" id="PF18267"/>
    </source>
</evidence>
<dbReference type="AlphaFoldDB" id="A0A0L8HP74"/>
<dbReference type="PRINTS" id="PR00368">
    <property type="entry name" value="FADPNR"/>
</dbReference>
<name>A0A0L8HP74_OCTBM</name>
<keyword evidence="6" id="KW-0560">Oxidoreductase</keyword>
<dbReference type="InterPro" id="IPR036188">
    <property type="entry name" value="FAD/NAD-bd_sf"/>
</dbReference>
<dbReference type="PANTHER" id="PTHR43429:SF2">
    <property type="entry name" value="PYRIDINE NUCLEOTIDE-DISULFIDE OXIDOREDUCTASE DOMAIN-CONTAINING PROTEIN 1"/>
    <property type="match status" value="1"/>
</dbReference>
<keyword evidence="4" id="KW-0285">Flavoprotein</keyword>
<evidence type="ECO:0000259" key="7">
    <source>
        <dbReference type="Pfam" id="PF07992"/>
    </source>
</evidence>
<dbReference type="Gene3D" id="3.30.390.30">
    <property type="match status" value="1"/>
</dbReference>
<dbReference type="Pfam" id="PF18267">
    <property type="entry name" value="Rubredoxin_C"/>
    <property type="match status" value="1"/>
</dbReference>
<protein>
    <recommendedName>
        <fullName evidence="3">Pyridine nucleotide-disulfide oxidoreductase domain-containing protein 1</fullName>
    </recommendedName>
</protein>
<evidence type="ECO:0000256" key="6">
    <source>
        <dbReference type="ARBA" id="ARBA00023002"/>
    </source>
</evidence>
<evidence type="ECO:0000256" key="3">
    <source>
        <dbReference type="ARBA" id="ARBA00018240"/>
    </source>
</evidence>
<dbReference type="SUPFAM" id="SSF51735">
    <property type="entry name" value="NAD(P)-binding Rossmann-fold domains"/>
    <property type="match status" value="1"/>
</dbReference>
<dbReference type="SUPFAM" id="SSF51905">
    <property type="entry name" value="FAD/NAD(P)-binding domain"/>
    <property type="match status" value="1"/>
</dbReference>
<keyword evidence="5" id="KW-0274">FAD</keyword>
<evidence type="ECO:0000256" key="5">
    <source>
        <dbReference type="ARBA" id="ARBA00022827"/>
    </source>
</evidence>